<protein>
    <submittedName>
        <fullName evidence="3">Helix-turn-helix family protein</fullName>
    </submittedName>
    <submittedName>
        <fullName evidence="4">Helix-turn-helix transcriptional regulator</fullName>
    </submittedName>
</protein>
<evidence type="ECO:0000313" key="6">
    <source>
        <dbReference type="Proteomes" id="UP000501107"/>
    </source>
</evidence>
<evidence type="ECO:0000259" key="2">
    <source>
        <dbReference type="PROSITE" id="PS50943"/>
    </source>
</evidence>
<dbReference type="AlphaFoldDB" id="A0A0B5NGI2"/>
<dbReference type="InterPro" id="IPR001387">
    <property type="entry name" value="Cro/C1-type_HTH"/>
</dbReference>
<name>A0A0B5NGI2_BACTU</name>
<dbReference type="PANTHER" id="PTHR46558">
    <property type="entry name" value="TRACRIPTIONAL REGULATORY PROTEIN-RELATED-RELATED"/>
    <property type="match status" value="1"/>
</dbReference>
<evidence type="ECO:0000313" key="4">
    <source>
        <dbReference type="EMBL" id="QKH23036.1"/>
    </source>
</evidence>
<gene>
    <name evidence="3" type="ORF">BF38_4490</name>
    <name evidence="4" type="ORF">FOC89_03175</name>
</gene>
<proteinExistence type="predicted"/>
<reference evidence="3 5" key="1">
    <citation type="journal article" date="2015" name="Genome Announc.">
        <title>Complete genome sequences for 35 biothreat assay-relevant bacillus species.</title>
        <authorList>
            <person name="Johnson S.L."/>
            <person name="Daligault H.E."/>
            <person name="Davenport K.W."/>
            <person name="Jaissle J."/>
            <person name="Frey K.G."/>
            <person name="Ladner J.T."/>
            <person name="Broomall S.M."/>
            <person name="Bishop-Lilly K.A."/>
            <person name="Bruce D.C."/>
            <person name="Gibbons H.S."/>
            <person name="Coyne S.R."/>
            <person name="Lo C.C."/>
            <person name="Meincke L."/>
            <person name="Munk A.C."/>
            <person name="Koroleva G.I."/>
            <person name="Rosenzweig C.N."/>
            <person name="Palacios G.F."/>
            <person name="Redden C.L."/>
            <person name="Minogue T.D."/>
            <person name="Chain P.S."/>
        </authorList>
    </citation>
    <scope>NUCLEOTIDE SEQUENCE [LARGE SCALE GENOMIC DNA]</scope>
    <source>
        <strain evidence="3 5">HD1011</strain>
    </source>
</reference>
<evidence type="ECO:0000256" key="1">
    <source>
        <dbReference type="ARBA" id="ARBA00023125"/>
    </source>
</evidence>
<organism evidence="4 6">
    <name type="scientific">Bacillus thuringiensis</name>
    <dbReference type="NCBI Taxonomy" id="1428"/>
    <lineage>
        <taxon>Bacteria</taxon>
        <taxon>Bacillati</taxon>
        <taxon>Bacillota</taxon>
        <taxon>Bacilli</taxon>
        <taxon>Bacillales</taxon>
        <taxon>Bacillaceae</taxon>
        <taxon>Bacillus</taxon>
        <taxon>Bacillus cereus group</taxon>
    </lineage>
</organism>
<dbReference type="RefSeq" id="WP_000659032.1">
    <property type="nucleotide sequence ID" value="NZ_CP009335.1"/>
</dbReference>
<dbReference type="Proteomes" id="UP000501107">
    <property type="component" value="Chromosome"/>
</dbReference>
<feature type="domain" description="HTH cro/C1-type" evidence="2">
    <location>
        <begin position="10"/>
        <end position="64"/>
    </location>
</feature>
<sequence length="374" mass="43247">MKEINIHKIIADKRKEKRITQEELAAYIGITKASVSKWETGQSYPDITFLPLLASYFNISIDELISYKPQMEQEDIKNLYHRLAEAFSEKPFDEVMMECRKIIKKYYSCFPLLIQIGILFINHHMLTEDTDRRIEILEEAMNLFSRVQEESDDVSLVKEAVSFQATCYLILNKPNEVLQLLGETIRPNVPEEDLIAQAYQMLGNTEKANEVMQISMYQHLIQLVATIPNYVVVNASSVEKVEVILNRAFMLIDIYEIETLHPNMTLKVYYAAAQVYCMQGNFESALKMLRKYAAVCAASFTVNSLHLHGDSYFDAIDEWFAEFPLGAKTVRNEEIIKRSMLQSIAENPVFSPMKDVREYKNIITSLKFKLDIKE</sequence>
<dbReference type="InterPro" id="IPR010982">
    <property type="entry name" value="Lambda_DNA-bd_dom_sf"/>
</dbReference>
<reference evidence="4 6" key="2">
    <citation type="submission" date="2020-05" db="EMBL/GenBank/DDBJ databases">
        <title>FDA dAtabase for Regulatory Grade micrObial Sequences (FDA-ARGOS): Supporting development and validation of Infectious Disease Dx tests.</title>
        <authorList>
            <person name="Nelson B."/>
            <person name="Plummer A."/>
            <person name="Tallon L."/>
            <person name="Sadzewicz L."/>
            <person name="Zhao X."/>
            <person name="Vavikolanu K."/>
            <person name="Mehta A."/>
            <person name="Aluvathingal J."/>
            <person name="Nadendla S."/>
            <person name="Myers T."/>
            <person name="Yan Y."/>
            <person name="Sichtig H."/>
        </authorList>
    </citation>
    <scope>NUCLEOTIDE SEQUENCE [LARGE SCALE GENOMIC DNA]</scope>
    <source>
        <strain evidence="4 6">FDAARGOS_795</strain>
    </source>
</reference>
<dbReference type="EMBL" id="CP053980">
    <property type="protein sequence ID" value="QKH23036.1"/>
    <property type="molecule type" value="Genomic_DNA"/>
</dbReference>
<dbReference type="PANTHER" id="PTHR46558:SF11">
    <property type="entry name" value="HTH-TYPE TRANSCRIPTIONAL REGULATOR XRE"/>
    <property type="match status" value="1"/>
</dbReference>
<dbReference type="CDD" id="cd00093">
    <property type="entry name" value="HTH_XRE"/>
    <property type="match status" value="1"/>
</dbReference>
<keyword evidence="1" id="KW-0238">DNA-binding</keyword>
<evidence type="ECO:0000313" key="5">
    <source>
        <dbReference type="Proteomes" id="UP000031876"/>
    </source>
</evidence>
<dbReference type="SUPFAM" id="SSF47413">
    <property type="entry name" value="lambda repressor-like DNA-binding domains"/>
    <property type="match status" value="1"/>
</dbReference>
<dbReference type="Gene3D" id="1.10.260.40">
    <property type="entry name" value="lambda repressor-like DNA-binding domains"/>
    <property type="match status" value="1"/>
</dbReference>
<dbReference type="InterPro" id="IPR011990">
    <property type="entry name" value="TPR-like_helical_dom_sf"/>
</dbReference>
<dbReference type="EMBL" id="CP009335">
    <property type="protein sequence ID" value="AJG75460.1"/>
    <property type="molecule type" value="Genomic_DNA"/>
</dbReference>
<dbReference type="Proteomes" id="UP000031876">
    <property type="component" value="Chromosome"/>
</dbReference>
<evidence type="ECO:0000313" key="3">
    <source>
        <dbReference type="EMBL" id="AJG75460.1"/>
    </source>
</evidence>
<dbReference type="KEGG" id="btw:BF38_4490"/>
<dbReference type="GO" id="GO:0003677">
    <property type="term" value="F:DNA binding"/>
    <property type="evidence" value="ECO:0007669"/>
    <property type="project" value="UniProtKB-KW"/>
</dbReference>
<dbReference type="SMART" id="SM00530">
    <property type="entry name" value="HTH_XRE"/>
    <property type="match status" value="1"/>
</dbReference>
<dbReference type="SUPFAM" id="SSF48452">
    <property type="entry name" value="TPR-like"/>
    <property type="match status" value="1"/>
</dbReference>
<accession>A0A0B5NGI2</accession>
<dbReference type="Pfam" id="PF01381">
    <property type="entry name" value="HTH_3"/>
    <property type="match status" value="1"/>
</dbReference>
<dbReference type="PROSITE" id="PS50943">
    <property type="entry name" value="HTH_CROC1"/>
    <property type="match status" value="1"/>
</dbReference>
<dbReference type="Gene3D" id="1.25.40.10">
    <property type="entry name" value="Tetratricopeptide repeat domain"/>
    <property type="match status" value="1"/>
</dbReference>